<name>A0ACC5RKF7_ENTAG</name>
<organism evidence="1 2">
    <name type="scientific">Enterobacter agglomerans</name>
    <name type="common">Erwinia herbicola</name>
    <name type="synonym">Pantoea agglomerans</name>
    <dbReference type="NCBI Taxonomy" id="549"/>
    <lineage>
        <taxon>Bacteria</taxon>
        <taxon>Pseudomonadati</taxon>
        <taxon>Pseudomonadota</taxon>
        <taxon>Gammaproteobacteria</taxon>
        <taxon>Enterobacterales</taxon>
        <taxon>Erwiniaceae</taxon>
        <taxon>Pantoea</taxon>
        <taxon>Pantoea agglomerans group</taxon>
    </lineage>
</organism>
<reference evidence="1" key="1">
    <citation type="submission" date="2021-01" db="EMBL/GenBank/DDBJ databases">
        <title>Draft genome of Pantoea agglomerans Eh 335.</title>
        <authorList>
            <person name="Emsley S.A."/>
            <person name="Oline D.K."/>
            <person name="Saw J.H."/>
            <person name="Ushijima B."/>
            <person name="Videau P."/>
            <person name="Koyack M.J."/>
        </authorList>
    </citation>
    <scope>NUCLEOTIDE SEQUENCE</scope>
    <source>
        <strain evidence="1">Eh 335</strain>
    </source>
</reference>
<proteinExistence type="predicted"/>
<gene>
    <name evidence="1" type="ORF">JJL49_07420</name>
</gene>
<dbReference type="Proteomes" id="UP000633731">
    <property type="component" value="Unassembled WGS sequence"/>
</dbReference>
<dbReference type="EMBL" id="JAEOXF010000003">
    <property type="protein sequence ID" value="MBK4725051.1"/>
    <property type="molecule type" value="Genomic_DNA"/>
</dbReference>
<accession>A0ACC5RKF7</accession>
<comment type="caution">
    <text evidence="1">The sequence shown here is derived from an EMBL/GenBank/DDBJ whole genome shotgun (WGS) entry which is preliminary data.</text>
</comment>
<sequence length="61" mass="6979">MTISVAPMLKRQCPSPSFGHGWIMGCEGKRWHPSNDQKVLLRELSSVKPNFIQRISKVWGK</sequence>
<protein>
    <submittedName>
        <fullName evidence="1">DUF2724 domain-containing protein</fullName>
    </submittedName>
</protein>
<evidence type="ECO:0000313" key="1">
    <source>
        <dbReference type="EMBL" id="MBK4725051.1"/>
    </source>
</evidence>
<evidence type="ECO:0000313" key="2">
    <source>
        <dbReference type="Proteomes" id="UP000633731"/>
    </source>
</evidence>
<keyword evidence="2" id="KW-1185">Reference proteome</keyword>